<dbReference type="PROSITE" id="PS00530">
    <property type="entry name" value="RNASE_T2_1"/>
    <property type="match status" value="1"/>
</dbReference>
<comment type="caution">
    <text evidence="5">The sequence shown here is derived from an EMBL/GenBank/DDBJ whole genome shotgun (WGS) entry which is preliminary data.</text>
</comment>
<evidence type="ECO:0000313" key="6">
    <source>
        <dbReference type="Proteomes" id="UP000483379"/>
    </source>
</evidence>
<feature type="region of interest" description="Disordered" evidence="3">
    <location>
        <begin position="112"/>
        <end position="132"/>
    </location>
</feature>
<accession>A0A6M0K3Q9</accession>
<gene>
    <name evidence="5" type="ORF">G3446_19485</name>
</gene>
<feature type="signal peptide" evidence="4">
    <location>
        <begin position="1"/>
        <end position="32"/>
    </location>
</feature>
<feature type="chain" id="PRO_5027067039" evidence="4">
    <location>
        <begin position="33"/>
        <end position="368"/>
    </location>
</feature>
<dbReference type="GO" id="GO:0033897">
    <property type="term" value="F:ribonuclease T2 activity"/>
    <property type="evidence" value="ECO:0007669"/>
    <property type="project" value="InterPro"/>
</dbReference>
<protein>
    <submittedName>
        <fullName evidence="5">Ribonuclease I</fullName>
    </submittedName>
</protein>
<comment type="similarity">
    <text evidence="1 2">Belongs to the RNase T2 family.</text>
</comment>
<dbReference type="Gene3D" id="3.90.730.10">
    <property type="entry name" value="Ribonuclease T2-like"/>
    <property type="match status" value="1"/>
</dbReference>
<dbReference type="EMBL" id="JAAIJQ010000072">
    <property type="protein sequence ID" value="NEV64039.1"/>
    <property type="molecule type" value="Genomic_DNA"/>
</dbReference>
<organism evidence="5 6">
    <name type="scientific">Thiorhodococcus minor</name>
    <dbReference type="NCBI Taxonomy" id="57489"/>
    <lineage>
        <taxon>Bacteria</taxon>
        <taxon>Pseudomonadati</taxon>
        <taxon>Pseudomonadota</taxon>
        <taxon>Gammaproteobacteria</taxon>
        <taxon>Chromatiales</taxon>
        <taxon>Chromatiaceae</taxon>
        <taxon>Thiorhodococcus</taxon>
    </lineage>
</organism>
<evidence type="ECO:0000256" key="2">
    <source>
        <dbReference type="RuleBase" id="RU004328"/>
    </source>
</evidence>
<evidence type="ECO:0000256" key="3">
    <source>
        <dbReference type="SAM" id="MobiDB-lite"/>
    </source>
</evidence>
<dbReference type="RefSeq" id="WP_164454545.1">
    <property type="nucleotide sequence ID" value="NZ_JAAIJQ010000072.1"/>
</dbReference>
<name>A0A6M0K3Q9_9GAMM</name>
<dbReference type="InterPro" id="IPR018188">
    <property type="entry name" value="RNase_T2_His_AS_1"/>
</dbReference>
<sequence length="368" mass="39880">MRYPTLRDLHLRYPALVAALLLATAFAMPAQARQVGLDGYFIALSDCEATKKKDRDNPGNVRLEFRHAYDVIARNATPGTHYQIQVPGAPVTEARWVAMRCGAFASSASLVQQEDSPAPGGGAPTEPSSALPPDSIEYVLAATWQPGFCATAAGQGKAECQSQTSERYDATHFSLHGLWPDDLDDTAIFPCYCDRGSPIKCSSSQARDTSIDLSPEVMERLRVAMPGVRSGLHLHEWPKHGSCYEDDETGPDANATPDEYFTEAMAALDALNASPVRDLFASHLDSILTRTQIEEVFNDAFGNGAGERIQLRCTKVTGENIITELWISLKGDIRTPADLESLIQAAPPTSISANSHSCSSGRVIEVIR</sequence>
<evidence type="ECO:0000313" key="5">
    <source>
        <dbReference type="EMBL" id="NEV64039.1"/>
    </source>
</evidence>
<keyword evidence="6" id="KW-1185">Reference proteome</keyword>
<dbReference type="InterPro" id="IPR036430">
    <property type="entry name" value="RNase_T2-like_sf"/>
</dbReference>
<proteinExistence type="inferred from homology"/>
<reference evidence="5 6" key="1">
    <citation type="submission" date="2020-02" db="EMBL/GenBank/DDBJ databases">
        <title>Genome sequences of Thiorhodococcus mannitoliphagus and Thiorhodococcus minor, purple sulfur photosynthetic bacteria in the gammaproteobacterial family, Chromatiaceae.</title>
        <authorList>
            <person name="Aviles F.A."/>
            <person name="Meyer T.E."/>
            <person name="Kyndt J.A."/>
        </authorList>
    </citation>
    <scope>NUCLEOTIDE SEQUENCE [LARGE SCALE GENOMIC DNA]</scope>
    <source>
        <strain evidence="5 6">DSM 11518</strain>
    </source>
</reference>
<dbReference type="GO" id="GO:0006401">
    <property type="term" value="P:RNA catabolic process"/>
    <property type="evidence" value="ECO:0007669"/>
    <property type="project" value="UniProtKB-ARBA"/>
</dbReference>
<dbReference type="Pfam" id="PF00445">
    <property type="entry name" value="Ribonuclease_T2"/>
    <property type="match status" value="1"/>
</dbReference>
<dbReference type="AlphaFoldDB" id="A0A6M0K3Q9"/>
<dbReference type="GO" id="GO:0003723">
    <property type="term" value="F:RNA binding"/>
    <property type="evidence" value="ECO:0007669"/>
    <property type="project" value="InterPro"/>
</dbReference>
<dbReference type="SUPFAM" id="SSF55895">
    <property type="entry name" value="Ribonuclease Rh-like"/>
    <property type="match status" value="1"/>
</dbReference>
<evidence type="ECO:0000256" key="4">
    <source>
        <dbReference type="SAM" id="SignalP"/>
    </source>
</evidence>
<dbReference type="InterPro" id="IPR001568">
    <property type="entry name" value="RNase_T2-like"/>
</dbReference>
<dbReference type="PANTHER" id="PTHR11240">
    <property type="entry name" value="RIBONUCLEASE T2"/>
    <property type="match status" value="1"/>
</dbReference>
<evidence type="ECO:0000256" key="1">
    <source>
        <dbReference type="ARBA" id="ARBA00007469"/>
    </source>
</evidence>
<dbReference type="Proteomes" id="UP000483379">
    <property type="component" value="Unassembled WGS sequence"/>
</dbReference>
<keyword evidence="4" id="KW-0732">Signal</keyword>
<dbReference type="PANTHER" id="PTHR11240:SF22">
    <property type="entry name" value="RIBONUCLEASE T2"/>
    <property type="match status" value="1"/>
</dbReference>